<reference evidence="8 9" key="1">
    <citation type="submission" date="2013-03" db="EMBL/GenBank/DDBJ databases">
        <title>Draft genome sequence of Gracibacillus halophilus YIM-C55.5, a moderately halophilic and thermophilic organism from the Xiaochaidamu salt lake.</title>
        <authorList>
            <person name="Sugumar T."/>
            <person name="Polireddy D.R."/>
            <person name="Antony A."/>
            <person name="Madhava Y.R."/>
            <person name="Sivakumar N."/>
        </authorList>
    </citation>
    <scope>NUCLEOTIDE SEQUENCE [LARGE SCALE GENOMIC DNA]</scope>
    <source>
        <strain evidence="8 9">YIM-C55.5</strain>
    </source>
</reference>
<dbReference type="eggNOG" id="COG0076">
    <property type="taxonomic scope" value="Bacteria"/>
</dbReference>
<dbReference type="RefSeq" id="WP_003463832.1">
    <property type="nucleotide sequence ID" value="NZ_APML01000007.1"/>
</dbReference>
<evidence type="ECO:0000256" key="3">
    <source>
        <dbReference type="ARBA" id="ARBA00022793"/>
    </source>
</evidence>
<dbReference type="Gene3D" id="3.90.1150.170">
    <property type="match status" value="1"/>
</dbReference>
<dbReference type="InterPro" id="IPR015422">
    <property type="entry name" value="PyrdxlP-dep_Trfase_small"/>
</dbReference>
<dbReference type="Pfam" id="PF00282">
    <property type="entry name" value="Pyridoxal_deC"/>
    <property type="match status" value="1"/>
</dbReference>
<proteinExistence type="inferred from homology"/>
<dbReference type="InterPro" id="IPR015421">
    <property type="entry name" value="PyrdxlP-dep_Trfase_major"/>
</dbReference>
<accession>N4WFL5</accession>
<keyword evidence="5 7" id="KW-0456">Lyase</keyword>
<feature type="modified residue" description="N6-(pyridoxal phosphate)lysine" evidence="6">
    <location>
        <position position="303"/>
    </location>
</feature>
<dbReference type="GO" id="GO:0004058">
    <property type="term" value="F:aromatic-L-amino-acid decarboxylase activity"/>
    <property type="evidence" value="ECO:0007669"/>
    <property type="project" value="UniProtKB-ARBA"/>
</dbReference>
<evidence type="ECO:0000256" key="2">
    <source>
        <dbReference type="ARBA" id="ARBA00009533"/>
    </source>
</evidence>
<dbReference type="STRING" id="1308866.J416_02334"/>
<comment type="similarity">
    <text evidence="2 7">Belongs to the group II decarboxylase family.</text>
</comment>
<gene>
    <name evidence="8" type="ORF">J416_02334</name>
</gene>
<evidence type="ECO:0000256" key="4">
    <source>
        <dbReference type="ARBA" id="ARBA00022898"/>
    </source>
</evidence>
<keyword evidence="4 6" id="KW-0663">Pyridoxal phosphate</keyword>
<evidence type="ECO:0000313" key="8">
    <source>
        <dbReference type="EMBL" id="ENH98044.1"/>
    </source>
</evidence>
<dbReference type="Gene3D" id="3.40.640.10">
    <property type="entry name" value="Type I PLP-dependent aspartate aminotransferase-like (Major domain)"/>
    <property type="match status" value="1"/>
</dbReference>
<dbReference type="InterPro" id="IPR002129">
    <property type="entry name" value="PyrdxlP-dep_de-COase"/>
</dbReference>
<dbReference type="PANTHER" id="PTHR45677:SF8">
    <property type="entry name" value="CYSTEINE SULFINIC ACID DECARBOXYLASE"/>
    <property type="match status" value="1"/>
</dbReference>
<evidence type="ECO:0000256" key="7">
    <source>
        <dbReference type="RuleBase" id="RU000382"/>
    </source>
</evidence>
<dbReference type="PANTHER" id="PTHR45677">
    <property type="entry name" value="GLUTAMATE DECARBOXYLASE-RELATED"/>
    <property type="match status" value="1"/>
</dbReference>
<evidence type="ECO:0000313" key="9">
    <source>
        <dbReference type="Proteomes" id="UP000012283"/>
    </source>
</evidence>
<comment type="cofactor">
    <cofactor evidence="1 6 7">
        <name>pyridoxal 5'-phosphate</name>
        <dbReference type="ChEBI" id="CHEBI:597326"/>
    </cofactor>
</comment>
<evidence type="ECO:0000256" key="6">
    <source>
        <dbReference type="PIRSR" id="PIRSR602129-50"/>
    </source>
</evidence>
<dbReference type="OrthoDB" id="9803665at2"/>
<dbReference type="PATRIC" id="fig|1308866.3.peg.471"/>
<dbReference type="GO" id="GO:0005737">
    <property type="term" value="C:cytoplasm"/>
    <property type="evidence" value="ECO:0007669"/>
    <property type="project" value="TreeGrafter"/>
</dbReference>
<evidence type="ECO:0000256" key="1">
    <source>
        <dbReference type="ARBA" id="ARBA00001933"/>
    </source>
</evidence>
<comment type="caution">
    <text evidence="8">The sequence shown here is derived from an EMBL/GenBank/DDBJ whole genome shotgun (WGS) entry which is preliminary data.</text>
</comment>
<keyword evidence="3" id="KW-0210">Decarboxylase</keyword>
<dbReference type="GO" id="GO:0030170">
    <property type="term" value="F:pyridoxal phosphate binding"/>
    <property type="evidence" value="ECO:0007669"/>
    <property type="project" value="InterPro"/>
</dbReference>
<name>N4WFL5_9BACI</name>
<evidence type="ECO:0000256" key="5">
    <source>
        <dbReference type="ARBA" id="ARBA00023239"/>
    </source>
</evidence>
<dbReference type="GO" id="GO:0019752">
    <property type="term" value="P:carboxylic acid metabolic process"/>
    <property type="evidence" value="ECO:0007669"/>
    <property type="project" value="InterPro"/>
</dbReference>
<dbReference type="Proteomes" id="UP000012283">
    <property type="component" value="Unassembled WGS sequence"/>
</dbReference>
<protein>
    <submittedName>
        <fullName evidence="8">Glutamate decarboxylase</fullName>
    </submittedName>
</protein>
<keyword evidence="9" id="KW-1185">Reference proteome</keyword>
<dbReference type="SUPFAM" id="SSF53383">
    <property type="entry name" value="PLP-dependent transferases"/>
    <property type="match status" value="1"/>
</dbReference>
<dbReference type="AlphaFoldDB" id="N4WFL5"/>
<dbReference type="Gene3D" id="3.90.1150.10">
    <property type="entry name" value="Aspartate Aminotransferase, domain 1"/>
    <property type="match status" value="1"/>
</dbReference>
<dbReference type="InterPro" id="IPR015424">
    <property type="entry name" value="PyrdxlP-dep_Trfase"/>
</dbReference>
<sequence>MDDLRWPKEAFIHPEGENKEEVRQLAESIMDKVLDYASSVTEYPPLPKESDFEIPSISGEGVSNRELIHQIQELIDCSMNPNHPRYIGHMDSIPTFVSCLGELVSTFLNNNMLSLEMSPFLSRLEVHVLEVIGQMFGYNEQAGGVMVSGGTLANLEALAVARNQAFSVMENGLTEIKGKPVIFASDVCHASIQKACMLLGLGTSAVISVKTNDHSKLDVHDLELQIERAYDQGKRPFAIVATAGTTVTGNIDPIFDISQLADKYQLWLHVDAAYGGALVFSDLERHRLKGIAQADSITFNPQKWMYIAKTCAMVLFKDRQVLEGDFRISAPYMNEVAFTNLGEINVQGTRHADIVKLWLSLQYIGLNGYQQLIDQGYRFTKIFTEEVRKRSFLVLQAEPETNICCFRGEPAYLPKEKWDDWNRELQQQLLDASHTFVSLPLYRGERWLRAVLLNPFTSRSQIQDIFKQVDIFYDHYLESK</sequence>
<dbReference type="EMBL" id="APML01000007">
    <property type="protein sequence ID" value="ENH98044.1"/>
    <property type="molecule type" value="Genomic_DNA"/>
</dbReference>
<organism evidence="8 9">
    <name type="scientific">Gracilibacillus halophilus YIM-C55.5</name>
    <dbReference type="NCBI Taxonomy" id="1308866"/>
    <lineage>
        <taxon>Bacteria</taxon>
        <taxon>Bacillati</taxon>
        <taxon>Bacillota</taxon>
        <taxon>Bacilli</taxon>
        <taxon>Bacillales</taxon>
        <taxon>Bacillaceae</taxon>
        <taxon>Gracilibacillus</taxon>
    </lineage>
</organism>